<feature type="compositionally biased region" description="Basic and acidic residues" evidence="1">
    <location>
        <begin position="64"/>
        <end position="74"/>
    </location>
</feature>
<dbReference type="Proteomes" id="UP000294003">
    <property type="component" value="Unassembled WGS sequence"/>
</dbReference>
<evidence type="ECO:0000313" key="4">
    <source>
        <dbReference type="Proteomes" id="UP000294003"/>
    </source>
</evidence>
<feature type="region of interest" description="Disordered" evidence="1">
    <location>
        <begin position="63"/>
        <end position="84"/>
    </location>
</feature>
<sequence>MNFMGWLFTITLLWQGYETYKFVLQLSSWVSTALAVALRDENILSERNLAEFAFSEHASSGRNSSEHSCAEEHAPALNPGLVNRRKPNYFTPRSHAAWDLMTQVPQSFGNGDPALFTPEQLAARDELVNAYLSYPENNLTFEQVDHLMRLLDAVFFSSSLVNGPERLVRLEFMGHDPQSWRRIY</sequence>
<comment type="caution">
    <text evidence="3">The sequence shown here is derived from an EMBL/GenBank/DDBJ whole genome shotgun (WGS) entry which is preliminary data.</text>
</comment>
<keyword evidence="4" id="KW-1185">Reference proteome</keyword>
<dbReference type="EMBL" id="QJNS01000071">
    <property type="protein sequence ID" value="RYO89547.1"/>
    <property type="molecule type" value="Genomic_DNA"/>
</dbReference>
<evidence type="ECO:0000256" key="1">
    <source>
        <dbReference type="SAM" id="MobiDB-lite"/>
    </source>
</evidence>
<name>A0ABY0HFT6_9PEZI</name>
<accession>A0ABY0HFT6</accession>
<gene>
    <name evidence="3" type="ORF">DL762_003160</name>
</gene>
<organism evidence="3 4">
    <name type="scientific">Monosporascus cannonballus</name>
    <dbReference type="NCBI Taxonomy" id="155416"/>
    <lineage>
        <taxon>Eukaryota</taxon>
        <taxon>Fungi</taxon>
        <taxon>Dikarya</taxon>
        <taxon>Ascomycota</taxon>
        <taxon>Pezizomycotina</taxon>
        <taxon>Sordariomycetes</taxon>
        <taxon>Xylariomycetidae</taxon>
        <taxon>Xylariales</taxon>
        <taxon>Xylariales incertae sedis</taxon>
        <taxon>Monosporascus</taxon>
    </lineage>
</organism>
<reference evidence="3 4" key="1">
    <citation type="submission" date="2018-06" db="EMBL/GenBank/DDBJ databases">
        <title>Complete Genomes of Monosporascus.</title>
        <authorList>
            <person name="Robinson A.J."/>
            <person name="Natvig D.O."/>
        </authorList>
    </citation>
    <scope>NUCLEOTIDE SEQUENCE [LARGE SCALE GENOMIC DNA]</scope>
    <source>
        <strain evidence="3 4">CBS 609.92</strain>
    </source>
</reference>
<protein>
    <submittedName>
        <fullName evidence="3">Uncharacterized protein</fullName>
    </submittedName>
</protein>
<evidence type="ECO:0000313" key="3">
    <source>
        <dbReference type="EMBL" id="RYO89547.1"/>
    </source>
</evidence>
<feature type="signal peptide" evidence="2">
    <location>
        <begin position="1"/>
        <end position="19"/>
    </location>
</feature>
<evidence type="ECO:0000256" key="2">
    <source>
        <dbReference type="SAM" id="SignalP"/>
    </source>
</evidence>
<feature type="chain" id="PRO_5046248971" evidence="2">
    <location>
        <begin position="20"/>
        <end position="184"/>
    </location>
</feature>
<proteinExistence type="predicted"/>
<keyword evidence="2" id="KW-0732">Signal</keyword>